<name>A0A0P1AX32_PLAHL</name>
<dbReference type="PANTHER" id="PTHR21600">
    <property type="entry name" value="MITOCHONDRIAL RNA PSEUDOURIDINE SYNTHASE"/>
    <property type="match status" value="1"/>
</dbReference>
<dbReference type="CDD" id="cd02869">
    <property type="entry name" value="PseudoU_synth_RluA_like"/>
    <property type="match status" value="1"/>
</dbReference>
<feature type="domain" description="Pseudouridine synthase RsuA/RluA-like" evidence="2">
    <location>
        <begin position="112"/>
        <end position="280"/>
    </location>
</feature>
<reference evidence="4" key="1">
    <citation type="submission" date="2014-09" db="EMBL/GenBank/DDBJ databases">
        <authorList>
            <person name="Sharma Rahul"/>
            <person name="Thines Marco"/>
        </authorList>
    </citation>
    <scope>NUCLEOTIDE SEQUENCE [LARGE SCALE GENOMIC DNA]</scope>
</reference>
<proteinExistence type="inferred from homology"/>
<dbReference type="InterPro" id="IPR050188">
    <property type="entry name" value="RluA_PseudoU_synthase"/>
</dbReference>
<dbReference type="EMBL" id="CCYD01002089">
    <property type="protein sequence ID" value="CEG46585.1"/>
    <property type="molecule type" value="Genomic_DNA"/>
</dbReference>
<dbReference type="PANTHER" id="PTHR21600:SF87">
    <property type="entry name" value="RNA PSEUDOURIDYLATE SYNTHASE DOMAIN-CONTAINING PROTEIN 1"/>
    <property type="match status" value="1"/>
</dbReference>
<keyword evidence="4" id="KW-1185">Reference proteome</keyword>
<dbReference type="STRING" id="4781.A0A0P1AX32"/>
<accession>A0A0P1AX32</accession>
<dbReference type="GO" id="GO:0000455">
    <property type="term" value="P:enzyme-directed rRNA pseudouridine synthesis"/>
    <property type="evidence" value="ECO:0007669"/>
    <property type="project" value="TreeGrafter"/>
</dbReference>
<dbReference type="GO" id="GO:0003723">
    <property type="term" value="F:RNA binding"/>
    <property type="evidence" value="ECO:0007669"/>
    <property type="project" value="InterPro"/>
</dbReference>
<dbReference type="Pfam" id="PF00849">
    <property type="entry name" value="PseudoU_synth_2"/>
    <property type="match status" value="1"/>
</dbReference>
<protein>
    <submittedName>
        <fullName evidence="3">Pseudouridine synthase</fullName>
    </submittedName>
</protein>
<evidence type="ECO:0000313" key="4">
    <source>
        <dbReference type="Proteomes" id="UP000054928"/>
    </source>
</evidence>
<evidence type="ECO:0000256" key="1">
    <source>
        <dbReference type="ARBA" id="ARBA00010876"/>
    </source>
</evidence>
<sequence length="372" mass="42687">MYSTWQQYVVTFDDLAGSPQLKMRQWVHVAARVFPELGTVSKAKRARKAGNLLFNGQQRVPTLTCVAVYDILTYNCLQKQNQLSNIDDARSKSWLKICETQGLRIVYECSTFAVVVKPVGIHVKGRSKRTVEEALPMLLHRPPTVDSGDSELPTPHIVHRLDYRVGGLLLVAKTRKLEVKLSRQLEQHSVTKQYRAILVGEISVTRADDTFSIKSMEIPYALMKMQSELLFLADPIDGKPCLTAMRVVYKTRSARYEWVSTVDLWPITGRKHQLRIHTAQIGHPIIGDDLYHDAANRQEAVSFRTKNFQPPVVRGNGLFLFSIGIAFDDAVGNRRNFHIKEPNKFARFRHFCHLNWQKQEKRYELKSNLEKC</sequence>
<dbReference type="Proteomes" id="UP000054928">
    <property type="component" value="Unassembled WGS sequence"/>
</dbReference>
<dbReference type="RefSeq" id="XP_024582954.1">
    <property type="nucleotide sequence ID" value="XM_024717458.1"/>
</dbReference>
<dbReference type="OrthoDB" id="424794at2759"/>
<comment type="similarity">
    <text evidence="1">Belongs to the pseudouridine synthase RluA family.</text>
</comment>
<evidence type="ECO:0000259" key="2">
    <source>
        <dbReference type="Pfam" id="PF00849"/>
    </source>
</evidence>
<organism evidence="3 4">
    <name type="scientific">Plasmopara halstedii</name>
    <name type="common">Downy mildew of sunflower</name>
    <dbReference type="NCBI Taxonomy" id="4781"/>
    <lineage>
        <taxon>Eukaryota</taxon>
        <taxon>Sar</taxon>
        <taxon>Stramenopiles</taxon>
        <taxon>Oomycota</taxon>
        <taxon>Peronosporomycetes</taxon>
        <taxon>Peronosporales</taxon>
        <taxon>Peronosporaceae</taxon>
        <taxon>Plasmopara</taxon>
    </lineage>
</organism>
<dbReference type="InterPro" id="IPR020103">
    <property type="entry name" value="PsdUridine_synth_cat_dom_sf"/>
</dbReference>
<dbReference type="Gene3D" id="3.30.2350.10">
    <property type="entry name" value="Pseudouridine synthase"/>
    <property type="match status" value="1"/>
</dbReference>
<dbReference type="SUPFAM" id="SSF55120">
    <property type="entry name" value="Pseudouridine synthase"/>
    <property type="match status" value="1"/>
</dbReference>
<dbReference type="OMA" id="KPCLTAM"/>
<dbReference type="InterPro" id="IPR006145">
    <property type="entry name" value="PsdUridine_synth_RsuA/RluA"/>
</dbReference>
<dbReference type="AlphaFoldDB" id="A0A0P1AX32"/>
<evidence type="ECO:0000313" key="3">
    <source>
        <dbReference type="EMBL" id="CEG46585.1"/>
    </source>
</evidence>
<dbReference type="GeneID" id="36398241"/>
<dbReference type="GO" id="GO:0009982">
    <property type="term" value="F:pseudouridine synthase activity"/>
    <property type="evidence" value="ECO:0007669"/>
    <property type="project" value="InterPro"/>
</dbReference>